<gene>
    <name evidence="1" type="ORF">AB205_0182300</name>
</gene>
<proteinExistence type="predicted"/>
<evidence type="ECO:0000313" key="2">
    <source>
        <dbReference type="Proteomes" id="UP000228934"/>
    </source>
</evidence>
<evidence type="ECO:0000313" key="1">
    <source>
        <dbReference type="EMBL" id="PIO32257.1"/>
    </source>
</evidence>
<protein>
    <submittedName>
        <fullName evidence="1">Uncharacterized protein</fullName>
    </submittedName>
</protein>
<organism evidence="1 2">
    <name type="scientific">Aquarana catesbeiana</name>
    <name type="common">American bullfrog</name>
    <name type="synonym">Rana catesbeiana</name>
    <dbReference type="NCBI Taxonomy" id="8400"/>
    <lineage>
        <taxon>Eukaryota</taxon>
        <taxon>Metazoa</taxon>
        <taxon>Chordata</taxon>
        <taxon>Craniata</taxon>
        <taxon>Vertebrata</taxon>
        <taxon>Euteleostomi</taxon>
        <taxon>Amphibia</taxon>
        <taxon>Batrachia</taxon>
        <taxon>Anura</taxon>
        <taxon>Neobatrachia</taxon>
        <taxon>Ranoidea</taxon>
        <taxon>Ranidae</taxon>
        <taxon>Aquarana</taxon>
    </lineage>
</organism>
<name>A0A2G9RWH5_AQUCT</name>
<dbReference type="EMBL" id="KV933227">
    <property type="protein sequence ID" value="PIO32257.1"/>
    <property type="molecule type" value="Genomic_DNA"/>
</dbReference>
<dbReference type="AlphaFoldDB" id="A0A2G9RWH5"/>
<dbReference type="Proteomes" id="UP000228934">
    <property type="component" value="Unassembled WGS sequence"/>
</dbReference>
<reference evidence="2" key="1">
    <citation type="journal article" date="2017" name="Nat. Commun.">
        <title>The North American bullfrog draft genome provides insight into hormonal regulation of long noncoding RNA.</title>
        <authorList>
            <person name="Hammond S.A."/>
            <person name="Warren R.L."/>
            <person name="Vandervalk B.P."/>
            <person name="Kucuk E."/>
            <person name="Khan H."/>
            <person name="Gibb E.A."/>
            <person name="Pandoh P."/>
            <person name="Kirk H."/>
            <person name="Zhao Y."/>
            <person name="Jones M."/>
            <person name="Mungall A.J."/>
            <person name="Coope R."/>
            <person name="Pleasance S."/>
            <person name="Moore R.A."/>
            <person name="Holt R.A."/>
            <person name="Round J.M."/>
            <person name="Ohora S."/>
            <person name="Walle B.V."/>
            <person name="Veldhoen N."/>
            <person name="Helbing C.C."/>
            <person name="Birol I."/>
        </authorList>
    </citation>
    <scope>NUCLEOTIDE SEQUENCE [LARGE SCALE GENOMIC DNA]</scope>
</reference>
<accession>A0A2G9RWH5</accession>
<keyword evidence="2" id="KW-1185">Reference proteome</keyword>
<sequence>MQLLWLYPAQFYGPFVFDMSVLNYRSGCALVATLKHSQPNIHKQYSQTIKSCLSTLWVNKQESIKIILYLYEYGLIFLKIMTPSHFSRPHQDTVYVASAALQSAVMRGRCNLLICTCLVF</sequence>